<proteinExistence type="predicted"/>
<name>A0A136INW2_9PEZI</name>
<organism evidence="2 3">
    <name type="scientific">Microdochium bolleyi</name>
    <dbReference type="NCBI Taxonomy" id="196109"/>
    <lineage>
        <taxon>Eukaryota</taxon>
        <taxon>Fungi</taxon>
        <taxon>Dikarya</taxon>
        <taxon>Ascomycota</taxon>
        <taxon>Pezizomycotina</taxon>
        <taxon>Sordariomycetes</taxon>
        <taxon>Xylariomycetidae</taxon>
        <taxon>Xylariales</taxon>
        <taxon>Microdochiaceae</taxon>
        <taxon>Microdochium</taxon>
    </lineage>
</organism>
<feature type="compositionally biased region" description="Basic residues" evidence="1">
    <location>
        <begin position="48"/>
        <end position="62"/>
    </location>
</feature>
<reference evidence="3" key="1">
    <citation type="submission" date="2016-02" db="EMBL/GenBank/DDBJ databases">
        <title>Draft genome sequence of Microdochium bolleyi, a fungal endophyte of beachgrass.</title>
        <authorList>
            <consortium name="DOE Joint Genome Institute"/>
            <person name="David A.S."/>
            <person name="May G."/>
            <person name="Haridas S."/>
            <person name="Lim J."/>
            <person name="Wang M."/>
            <person name="Labutti K."/>
            <person name="Lipzen A."/>
            <person name="Barry K."/>
            <person name="Grigoriev I.V."/>
        </authorList>
    </citation>
    <scope>NUCLEOTIDE SEQUENCE [LARGE SCALE GENOMIC DNA]</scope>
    <source>
        <strain evidence="3">J235TASD1</strain>
    </source>
</reference>
<dbReference type="Proteomes" id="UP000070501">
    <property type="component" value="Unassembled WGS sequence"/>
</dbReference>
<feature type="region of interest" description="Disordered" evidence="1">
    <location>
        <begin position="42"/>
        <end position="119"/>
    </location>
</feature>
<dbReference type="EMBL" id="KQ964267">
    <property type="protein sequence ID" value="KXJ86622.1"/>
    <property type="molecule type" value="Genomic_DNA"/>
</dbReference>
<gene>
    <name evidence="2" type="ORF">Micbo1qcDRAFT_209034</name>
</gene>
<dbReference type="AlphaFoldDB" id="A0A136INW2"/>
<sequence>MASASTFPPIELLTSDLRWGPALLHRTEPVAYINKLWWENGIEPNRQNPRKRIIHSPRAKKGRNPDYKEDALEKAVRLRMEKRQQSKEQGKSREEKDPKRGKGKEKEPSEVEMKEDESKELDEIKGFIVKIFEGFRVEFHLPL</sequence>
<evidence type="ECO:0000256" key="1">
    <source>
        <dbReference type="SAM" id="MobiDB-lite"/>
    </source>
</evidence>
<dbReference type="InParanoid" id="A0A136INW2"/>
<evidence type="ECO:0000313" key="3">
    <source>
        <dbReference type="Proteomes" id="UP000070501"/>
    </source>
</evidence>
<accession>A0A136INW2</accession>
<protein>
    <submittedName>
        <fullName evidence="2">Uncharacterized protein</fullName>
    </submittedName>
</protein>
<evidence type="ECO:0000313" key="2">
    <source>
        <dbReference type="EMBL" id="KXJ86622.1"/>
    </source>
</evidence>
<feature type="compositionally biased region" description="Basic and acidic residues" evidence="1">
    <location>
        <begin position="63"/>
        <end position="112"/>
    </location>
</feature>
<keyword evidence="3" id="KW-1185">Reference proteome</keyword>